<dbReference type="InterPro" id="IPR013325">
    <property type="entry name" value="RNA_pol_sigma_r2"/>
</dbReference>
<keyword evidence="2" id="KW-0805">Transcription regulation</keyword>
<dbReference type="EMBL" id="CP024785">
    <property type="protein sequence ID" value="AUB35574.1"/>
    <property type="molecule type" value="Genomic_DNA"/>
</dbReference>
<comment type="similarity">
    <text evidence="1">Belongs to the sigma-70 factor family.</text>
</comment>
<evidence type="ECO:0000256" key="4">
    <source>
        <dbReference type="ARBA" id="ARBA00023125"/>
    </source>
</evidence>
<name>A0A2K8SJC1_9NOSO</name>
<evidence type="ECO:0000256" key="5">
    <source>
        <dbReference type="ARBA" id="ARBA00023163"/>
    </source>
</evidence>
<keyword evidence="3" id="KW-0731">Sigma factor</keyword>
<accession>A0A2K8SJC1</accession>
<dbReference type="NCBIfam" id="TIGR02997">
    <property type="entry name" value="Sig70-cyanoRpoD"/>
    <property type="match status" value="1"/>
</dbReference>
<keyword evidence="5" id="KW-0804">Transcription</keyword>
<dbReference type="GO" id="GO:0006352">
    <property type="term" value="P:DNA-templated transcription initiation"/>
    <property type="evidence" value="ECO:0007669"/>
    <property type="project" value="InterPro"/>
</dbReference>
<organism evidence="7 8">
    <name type="scientific">Nostoc flagelliforme CCNUN1</name>
    <dbReference type="NCBI Taxonomy" id="2038116"/>
    <lineage>
        <taxon>Bacteria</taxon>
        <taxon>Bacillati</taxon>
        <taxon>Cyanobacteriota</taxon>
        <taxon>Cyanophyceae</taxon>
        <taxon>Nostocales</taxon>
        <taxon>Nostocaceae</taxon>
        <taxon>Nostoc</taxon>
    </lineage>
</organism>
<sequence length="316" mass="36064">MSSLSSDMVRIYLQEIGQYPLLKPEEEIAYGRQVQEMIAIEQSKNELTQQLDREPTMKELANAVDQTETQVRAALHLGQKAKQKMVTANLRLVVSVAKKYQNRNLEFLDLIQEGAIGLQRGIEKFDPNLGYKLSTYAYWWISQAMTRAIAEQSRTIRLPVHLTEILNKIKKVQRESFLKLGRHATAEEIAASLNISPDKLREYLAASRTAISLNKKVGDEQETELGEILTDVGVSPEKLLTQELLSQDVAKLLEPLTPIQRQVLTLSFGLENDQHFNLAQIGKELNLSRERIRQIQVKAISILRHHQNDIQEYLLD</sequence>
<evidence type="ECO:0000256" key="3">
    <source>
        <dbReference type="ARBA" id="ARBA00023082"/>
    </source>
</evidence>
<dbReference type="PROSITE" id="PS00716">
    <property type="entry name" value="SIGMA70_2"/>
    <property type="match status" value="1"/>
</dbReference>
<evidence type="ECO:0000259" key="6">
    <source>
        <dbReference type="PROSITE" id="PS00716"/>
    </source>
</evidence>
<dbReference type="CDD" id="cd06171">
    <property type="entry name" value="Sigma70_r4"/>
    <property type="match status" value="1"/>
</dbReference>
<dbReference type="NCBIfam" id="TIGR02937">
    <property type="entry name" value="sigma70-ECF"/>
    <property type="match status" value="1"/>
</dbReference>
<dbReference type="InterPro" id="IPR017848">
    <property type="entry name" value="RNA_pol_sigma_RpoD/SigA_cyanob"/>
</dbReference>
<protein>
    <submittedName>
        <fullName evidence="7">SIG2, RNA polymerase ssential primary-like sigma factor</fullName>
    </submittedName>
</protein>
<dbReference type="SUPFAM" id="SSF88946">
    <property type="entry name" value="Sigma2 domain of RNA polymerase sigma factors"/>
    <property type="match status" value="1"/>
</dbReference>
<feature type="domain" description="RNA polymerase sigma-70" evidence="6">
    <location>
        <begin position="277"/>
        <end position="303"/>
    </location>
</feature>
<dbReference type="Proteomes" id="UP000232003">
    <property type="component" value="Chromosome"/>
</dbReference>
<dbReference type="KEGG" id="nfl:COO91_01464"/>
<dbReference type="InterPro" id="IPR050239">
    <property type="entry name" value="Sigma-70_RNA_pol_init_factors"/>
</dbReference>
<keyword evidence="4" id="KW-0238">DNA-binding</keyword>
<dbReference type="InterPro" id="IPR007624">
    <property type="entry name" value="RNA_pol_sigma70_r3"/>
</dbReference>
<dbReference type="GO" id="GO:0016987">
    <property type="term" value="F:sigma factor activity"/>
    <property type="evidence" value="ECO:0007669"/>
    <property type="project" value="UniProtKB-KW"/>
</dbReference>
<dbReference type="InterPro" id="IPR013324">
    <property type="entry name" value="RNA_pol_sigma_r3/r4-like"/>
</dbReference>
<dbReference type="RefSeq" id="WP_100897747.1">
    <property type="nucleotide sequence ID" value="NZ_CAWNNC010000001.1"/>
</dbReference>
<dbReference type="Gene3D" id="1.10.10.10">
    <property type="entry name" value="Winged helix-like DNA-binding domain superfamily/Winged helix DNA-binding domain"/>
    <property type="match status" value="2"/>
</dbReference>
<dbReference type="InterPro" id="IPR009042">
    <property type="entry name" value="RNA_pol_sigma70_r1_2"/>
</dbReference>
<keyword evidence="8" id="KW-1185">Reference proteome</keyword>
<dbReference type="GO" id="GO:0003677">
    <property type="term" value="F:DNA binding"/>
    <property type="evidence" value="ECO:0007669"/>
    <property type="project" value="UniProtKB-KW"/>
</dbReference>
<dbReference type="PANTHER" id="PTHR30603">
    <property type="entry name" value="RNA POLYMERASE SIGMA FACTOR RPO"/>
    <property type="match status" value="1"/>
</dbReference>
<dbReference type="Pfam" id="PF04542">
    <property type="entry name" value="Sigma70_r2"/>
    <property type="match status" value="1"/>
</dbReference>
<dbReference type="PANTHER" id="PTHR30603:SF60">
    <property type="entry name" value="RNA POLYMERASE SIGMA FACTOR RPOD"/>
    <property type="match status" value="1"/>
</dbReference>
<reference evidence="7 8" key="1">
    <citation type="submission" date="2017-11" db="EMBL/GenBank/DDBJ databases">
        <title>Complete genome of a free-living desiccation-tolerant cyanobacterium and its photosynthetic adaptation to extreme terrestrial habitat.</title>
        <authorList>
            <person name="Shang J."/>
        </authorList>
    </citation>
    <scope>NUCLEOTIDE SEQUENCE [LARGE SCALE GENOMIC DNA]</scope>
    <source>
        <strain evidence="7 8">CCNUN1</strain>
    </source>
</reference>
<dbReference type="Pfam" id="PF04545">
    <property type="entry name" value="Sigma70_r4"/>
    <property type="match status" value="1"/>
</dbReference>
<evidence type="ECO:0000256" key="2">
    <source>
        <dbReference type="ARBA" id="ARBA00023015"/>
    </source>
</evidence>
<dbReference type="OrthoDB" id="1185556at2"/>
<dbReference type="Pfam" id="PF04539">
    <property type="entry name" value="Sigma70_r3"/>
    <property type="match status" value="2"/>
</dbReference>
<dbReference type="InterPro" id="IPR007630">
    <property type="entry name" value="RNA_pol_sigma70_r4"/>
</dbReference>
<evidence type="ECO:0000256" key="1">
    <source>
        <dbReference type="ARBA" id="ARBA00007788"/>
    </source>
</evidence>
<dbReference type="InterPro" id="IPR007627">
    <property type="entry name" value="RNA_pol_sigma70_r2"/>
</dbReference>
<dbReference type="InterPro" id="IPR036388">
    <property type="entry name" value="WH-like_DNA-bd_sf"/>
</dbReference>
<dbReference type="PRINTS" id="PR00046">
    <property type="entry name" value="SIGMA70FCT"/>
</dbReference>
<dbReference type="AlphaFoldDB" id="A0A2K8SJC1"/>
<dbReference type="SUPFAM" id="SSF88659">
    <property type="entry name" value="Sigma3 and sigma4 domains of RNA polymerase sigma factors"/>
    <property type="match status" value="2"/>
</dbReference>
<dbReference type="InterPro" id="IPR014284">
    <property type="entry name" value="RNA_pol_sigma-70_dom"/>
</dbReference>
<dbReference type="Gene3D" id="1.20.120.1810">
    <property type="match status" value="1"/>
</dbReference>
<proteinExistence type="inferred from homology"/>
<evidence type="ECO:0000313" key="8">
    <source>
        <dbReference type="Proteomes" id="UP000232003"/>
    </source>
</evidence>
<gene>
    <name evidence="7" type="ORF">COO91_01464</name>
</gene>
<evidence type="ECO:0000313" key="7">
    <source>
        <dbReference type="EMBL" id="AUB35574.1"/>
    </source>
</evidence>
<dbReference type="Pfam" id="PF00140">
    <property type="entry name" value="Sigma70_r1_2"/>
    <property type="match status" value="1"/>
</dbReference>
<dbReference type="InterPro" id="IPR000943">
    <property type="entry name" value="RNA_pol_sigma70"/>
</dbReference>